<comment type="caution">
    <text evidence="2">The sequence shown here is derived from an EMBL/GenBank/DDBJ whole genome shotgun (WGS) entry which is preliminary data.</text>
</comment>
<evidence type="ECO:0000313" key="3">
    <source>
        <dbReference type="Proteomes" id="UP000033483"/>
    </source>
</evidence>
<sequence length="211" mass="23316">MKFCNALIAALASASSLASAAAAIITTDLSLPDIITANIPNTPLSEESKHRPTVYLIRHGEKPKKGNGLSAVGVQRAQCLRTIFGDHSDYHIGHIMAQKPKSNGKQKRPFDTVKPLAKDLGLKVDTKCDRDDTDCVVNKIKNYTGKGNILICWEHKRLKKIVRALGVTHKVASYPEDRFDLVWTVPPAYRRVTDVSSESCPDLDGKMRPVW</sequence>
<evidence type="ECO:0000256" key="1">
    <source>
        <dbReference type="SAM" id="SignalP"/>
    </source>
</evidence>
<protein>
    <recommendedName>
        <fullName evidence="4">Phosphoglycerate mutase family protein</fullName>
    </recommendedName>
</protein>
<evidence type="ECO:0008006" key="4">
    <source>
        <dbReference type="Google" id="ProtNLM"/>
    </source>
</evidence>
<keyword evidence="1" id="KW-0732">Signal</keyword>
<dbReference type="AlphaFoldDB" id="A0A0F4ZG36"/>
<proteinExistence type="predicted"/>
<accession>A0A0F4ZG36</accession>
<dbReference type="OrthoDB" id="425925at2759"/>
<feature type="chain" id="PRO_5002482791" description="Phosphoglycerate mutase family protein" evidence="1">
    <location>
        <begin position="23"/>
        <end position="211"/>
    </location>
</feature>
<name>A0A0F4ZG36_9PEZI</name>
<organism evidence="2 3">
    <name type="scientific">Thielaviopsis punctulata</name>
    <dbReference type="NCBI Taxonomy" id="72032"/>
    <lineage>
        <taxon>Eukaryota</taxon>
        <taxon>Fungi</taxon>
        <taxon>Dikarya</taxon>
        <taxon>Ascomycota</taxon>
        <taxon>Pezizomycotina</taxon>
        <taxon>Sordariomycetes</taxon>
        <taxon>Hypocreomycetidae</taxon>
        <taxon>Microascales</taxon>
        <taxon>Ceratocystidaceae</taxon>
        <taxon>Thielaviopsis</taxon>
    </lineage>
</organism>
<reference evidence="2 3" key="1">
    <citation type="submission" date="2015-03" db="EMBL/GenBank/DDBJ databases">
        <authorList>
            <person name="Radwan O."/>
            <person name="Al-Naeli F.A."/>
            <person name="Rendon G.A."/>
            <person name="Fields C."/>
        </authorList>
    </citation>
    <scope>NUCLEOTIDE SEQUENCE [LARGE SCALE GENOMIC DNA]</scope>
    <source>
        <strain evidence="2">CR-DP1</strain>
    </source>
</reference>
<evidence type="ECO:0000313" key="2">
    <source>
        <dbReference type="EMBL" id="KKA29066.1"/>
    </source>
</evidence>
<keyword evidence="3" id="KW-1185">Reference proteome</keyword>
<dbReference type="Proteomes" id="UP000033483">
    <property type="component" value="Unassembled WGS sequence"/>
</dbReference>
<gene>
    <name evidence="2" type="ORF">TD95_005257</name>
</gene>
<dbReference type="EMBL" id="LAEV01001028">
    <property type="protein sequence ID" value="KKA29066.1"/>
    <property type="molecule type" value="Genomic_DNA"/>
</dbReference>
<feature type="signal peptide" evidence="1">
    <location>
        <begin position="1"/>
        <end position="22"/>
    </location>
</feature>